<dbReference type="AlphaFoldDB" id="A0AAV4WJ03"/>
<protein>
    <submittedName>
        <fullName evidence="1">Uncharacterized protein</fullName>
    </submittedName>
</protein>
<sequence length="82" mass="9462">MCLTENKQSGRKRPIFFAPSFDSQKGSIRHNTRVTKCLICQRNVPEEKEARSSSRFRGERVCSSLSLNECEVLPKRVLTYLI</sequence>
<gene>
    <name evidence="1" type="ORF">CEXT_347871</name>
</gene>
<dbReference type="EMBL" id="BPLR01016236">
    <property type="protein sequence ID" value="GIY82328.1"/>
    <property type="molecule type" value="Genomic_DNA"/>
</dbReference>
<evidence type="ECO:0000313" key="2">
    <source>
        <dbReference type="Proteomes" id="UP001054945"/>
    </source>
</evidence>
<reference evidence="1 2" key="1">
    <citation type="submission" date="2021-06" db="EMBL/GenBank/DDBJ databases">
        <title>Caerostris extrusa draft genome.</title>
        <authorList>
            <person name="Kono N."/>
            <person name="Arakawa K."/>
        </authorList>
    </citation>
    <scope>NUCLEOTIDE SEQUENCE [LARGE SCALE GENOMIC DNA]</scope>
</reference>
<name>A0AAV4WJ03_CAEEX</name>
<accession>A0AAV4WJ03</accession>
<keyword evidence="2" id="KW-1185">Reference proteome</keyword>
<comment type="caution">
    <text evidence="1">The sequence shown here is derived from an EMBL/GenBank/DDBJ whole genome shotgun (WGS) entry which is preliminary data.</text>
</comment>
<dbReference type="Proteomes" id="UP001054945">
    <property type="component" value="Unassembled WGS sequence"/>
</dbReference>
<proteinExistence type="predicted"/>
<evidence type="ECO:0000313" key="1">
    <source>
        <dbReference type="EMBL" id="GIY82328.1"/>
    </source>
</evidence>
<organism evidence="1 2">
    <name type="scientific">Caerostris extrusa</name>
    <name type="common">Bark spider</name>
    <name type="synonym">Caerostris bankana</name>
    <dbReference type="NCBI Taxonomy" id="172846"/>
    <lineage>
        <taxon>Eukaryota</taxon>
        <taxon>Metazoa</taxon>
        <taxon>Ecdysozoa</taxon>
        <taxon>Arthropoda</taxon>
        <taxon>Chelicerata</taxon>
        <taxon>Arachnida</taxon>
        <taxon>Araneae</taxon>
        <taxon>Araneomorphae</taxon>
        <taxon>Entelegynae</taxon>
        <taxon>Araneoidea</taxon>
        <taxon>Araneidae</taxon>
        <taxon>Caerostris</taxon>
    </lineage>
</organism>